<gene>
    <name evidence="1" type="ORF">ACFQ07_01095</name>
</gene>
<name>A0ABW3CAZ5_9ACTN</name>
<dbReference type="EMBL" id="JBHTIR010000138">
    <property type="protein sequence ID" value="MFD0850819.1"/>
    <property type="molecule type" value="Genomic_DNA"/>
</dbReference>
<reference evidence="2" key="1">
    <citation type="journal article" date="2019" name="Int. J. Syst. Evol. Microbiol.">
        <title>The Global Catalogue of Microorganisms (GCM) 10K type strain sequencing project: providing services to taxonomists for standard genome sequencing and annotation.</title>
        <authorList>
            <consortium name="The Broad Institute Genomics Platform"/>
            <consortium name="The Broad Institute Genome Sequencing Center for Infectious Disease"/>
            <person name="Wu L."/>
            <person name="Ma J."/>
        </authorList>
    </citation>
    <scope>NUCLEOTIDE SEQUENCE [LARGE SCALE GENOMIC DNA]</scope>
    <source>
        <strain evidence="2">JCM 31696</strain>
    </source>
</reference>
<sequence>MAHSQIKNSSVLTRGKNNMSNAQYKEGSAAFKNKVVFNNEQLKSQHPLFRQGYRAAQAEAMKKNNVTFPTTLYDIPKRPSVFKAEWTDIMAATKRPRFAKLHTDEGRWMLMGIMKAVEKQAHTIVRYKDVVAMVDKAFDLILQYGYDEGVLTVSDCEQYQYTPFQK</sequence>
<proteinExistence type="predicted"/>
<accession>A0ABW3CAZ5</accession>
<evidence type="ECO:0000313" key="1">
    <source>
        <dbReference type="EMBL" id="MFD0850819.1"/>
    </source>
</evidence>
<comment type="caution">
    <text evidence="1">The sequence shown here is derived from an EMBL/GenBank/DDBJ whole genome shotgun (WGS) entry which is preliminary data.</text>
</comment>
<dbReference type="Proteomes" id="UP001597083">
    <property type="component" value="Unassembled WGS sequence"/>
</dbReference>
<keyword evidence="2" id="KW-1185">Reference proteome</keyword>
<organism evidence="1 2">
    <name type="scientific">Actinomadura adrarensis</name>
    <dbReference type="NCBI Taxonomy" id="1819600"/>
    <lineage>
        <taxon>Bacteria</taxon>
        <taxon>Bacillati</taxon>
        <taxon>Actinomycetota</taxon>
        <taxon>Actinomycetes</taxon>
        <taxon>Streptosporangiales</taxon>
        <taxon>Thermomonosporaceae</taxon>
        <taxon>Actinomadura</taxon>
    </lineage>
</organism>
<evidence type="ECO:0000313" key="2">
    <source>
        <dbReference type="Proteomes" id="UP001597083"/>
    </source>
</evidence>
<protein>
    <submittedName>
        <fullName evidence="1">Uncharacterized protein</fullName>
    </submittedName>
</protein>